<feature type="transmembrane region" description="Helical" evidence="1">
    <location>
        <begin position="1064"/>
        <end position="1087"/>
    </location>
</feature>
<dbReference type="EMBL" id="CAJZBQ010000004">
    <property type="protein sequence ID" value="CAG9311177.1"/>
    <property type="molecule type" value="Genomic_DNA"/>
</dbReference>
<evidence type="ECO:0000256" key="1">
    <source>
        <dbReference type="SAM" id="Phobius"/>
    </source>
</evidence>
<dbReference type="Proteomes" id="UP001162131">
    <property type="component" value="Unassembled WGS sequence"/>
</dbReference>
<feature type="transmembrane region" description="Helical" evidence="1">
    <location>
        <begin position="1148"/>
        <end position="1171"/>
    </location>
</feature>
<feature type="transmembrane region" description="Helical" evidence="1">
    <location>
        <begin position="148"/>
        <end position="171"/>
    </location>
</feature>
<keyword evidence="1" id="KW-0472">Membrane</keyword>
<keyword evidence="1" id="KW-0812">Transmembrane</keyword>
<reference evidence="2" key="1">
    <citation type="submission" date="2021-09" db="EMBL/GenBank/DDBJ databases">
        <authorList>
            <consortium name="AG Swart"/>
            <person name="Singh M."/>
            <person name="Singh A."/>
            <person name="Seah K."/>
            <person name="Emmerich C."/>
        </authorList>
    </citation>
    <scope>NUCLEOTIDE SEQUENCE</scope>
    <source>
        <strain evidence="2">ATCC30299</strain>
    </source>
</reference>
<feature type="transmembrane region" description="Helical" evidence="1">
    <location>
        <begin position="873"/>
        <end position="896"/>
    </location>
</feature>
<feature type="transmembrane region" description="Helical" evidence="1">
    <location>
        <begin position="291"/>
        <end position="312"/>
    </location>
</feature>
<organism evidence="2 3">
    <name type="scientific">Blepharisma stoltei</name>
    <dbReference type="NCBI Taxonomy" id="1481888"/>
    <lineage>
        <taxon>Eukaryota</taxon>
        <taxon>Sar</taxon>
        <taxon>Alveolata</taxon>
        <taxon>Ciliophora</taxon>
        <taxon>Postciliodesmatophora</taxon>
        <taxon>Heterotrichea</taxon>
        <taxon>Heterotrichida</taxon>
        <taxon>Blepharismidae</taxon>
        <taxon>Blepharisma</taxon>
    </lineage>
</organism>
<keyword evidence="1" id="KW-1133">Transmembrane helix</keyword>
<comment type="caution">
    <text evidence="2">The sequence shown here is derived from an EMBL/GenBank/DDBJ whole genome shotgun (WGS) entry which is preliminary data.</text>
</comment>
<protein>
    <submittedName>
        <fullName evidence="2">Uncharacterized protein</fullName>
    </submittedName>
</protein>
<evidence type="ECO:0000313" key="3">
    <source>
        <dbReference type="Proteomes" id="UP001162131"/>
    </source>
</evidence>
<feature type="transmembrane region" description="Helical" evidence="1">
    <location>
        <begin position="237"/>
        <end position="255"/>
    </location>
</feature>
<sequence length="1379" mass="161261">MLTYEGEFMESSNKGFWAKKERRSIKASIFEVYSQIYHNKAMEERSDNWQKVERAIHSIIWSLQMASLMWTPNLPITDWKDYMTLWKIVGYIRLDNICSAFGNFYEYLYLAISITLMISLTILVCTIADYHRSVSLPKILFIALKWFLNIWIAIFFIPSVVLFTIFLKYNFLSDYNATEYENSSDTSDFKITFILKLLIILSIIINFPLIIFHAEFSGEIRHSVSSKIVKSKAHSKIDAHIAFFTYFSSIFYILFDDDYMIYFQIAMMAFSIIIIFEIMKLLPYFSFYCNFILILQLFIIIVISFGFILGIIMDNALFTILSAIVLGPLSALFVIQYTRKLKLNSTSSNPPAGLAGINSQYQLEKSLRNFLCGNDIEHKDHIIYLFETFFTEHFFHGDKLQVAWATNYCLFTLKDKSLAKLKLSKSQSISKWNLEAEFQEFLCNKNIQNSLFNEKTQFISYFYHLNIIKKKDEKLCVNLLNFWEELISLKPDLKGLTIKLNWLYKRILLLNNQYSELTTKFLDSKEILALHASYAKDVLYDFEKSNLLENKLRGLSAINFDSKKFSYFRYSNGILVISGDENNFGKIIFSNLKAAEIMKSSIINIEGSNIMNFIHAYYSEKIKEEVKWAIHFSSSSEIDLSKGFFLNIPGMHLIECIGKATLTSIDNCAVIILNFQRRNARREAALTSENGEILCYSENFPKFARKFNDNLQGCNIKNLFPGVGINDVKFFIPYHLPNFEKETILIKNYIKVYNAQIYYVFLINDETELEIWKHKNHPNHFFDEKDERQAANYDSNLLSPKNQEFQGYYQNSYDQIINSEMNLNQPSFNNGIPELAENRFSDKLSEEKSQISEHSRQKKYFQMLSTSSRSINILHIAFILSIIAVLSTNIAVLFYASSSIELIRNMELPIALAEAEAKLQKVAYGAQIIWALSNYGSLETAFPLFLTWSGFPSSVDSLKASLLYITSNLPKWNYCSSRSILTDESIDLWDSGKIKKMNLLDMLSKSVQYGYDMARKYNNSEDYKTELNFIVINGYGIGFEYCNTSLYEIMECQKSINSGFKYDMFFLLILGIGVLALCVCIMIPFCWSTIQIENDFWGNLRRKVYDNHAELRNGLLERLRFVHSQSEIFISNRNHSKKRFNFRNSWKYIWRICIYFIIVTAFSIVNITYLYEKCTNYLSYRPEMMKELIRTKILQNTFAIWSSELLFHNWGFPPLNKYLQSYPFVDPIIEFQETLSDLEDSKKLLRNPKYSPILSDDFKKKLYENNYQVYTNYLTFGSYSAEEVLLQDGYLVAFSNIITDFWVNWIFGIVYLNTSYDELANEMDSDSQKVIDAQVAIIVWAFILFIITSVTIYFSFYYVFFRKEKQYLQKINSIMKIIP</sequence>
<feature type="transmembrane region" description="Helical" evidence="1">
    <location>
        <begin position="261"/>
        <end position="279"/>
    </location>
</feature>
<proteinExistence type="predicted"/>
<gene>
    <name evidence="2" type="ORF">BSTOLATCC_MIC3469</name>
</gene>
<feature type="transmembrane region" description="Helical" evidence="1">
    <location>
        <begin position="107"/>
        <end position="128"/>
    </location>
</feature>
<feature type="transmembrane region" description="Helical" evidence="1">
    <location>
        <begin position="318"/>
        <end position="335"/>
    </location>
</feature>
<accession>A0AAU9IAE3</accession>
<name>A0AAU9IAE3_9CILI</name>
<feature type="transmembrane region" description="Helical" evidence="1">
    <location>
        <begin position="191"/>
        <end position="216"/>
    </location>
</feature>
<feature type="transmembrane region" description="Helical" evidence="1">
    <location>
        <begin position="1337"/>
        <end position="1360"/>
    </location>
</feature>
<keyword evidence="3" id="KW-1185">Reference proteome</keyword>
<evidence type="ECO:0000313" key="2">
    <source>
        <dbReference type="EMBL" id="CAG9311177.1"/>
    </source>
</evidence>